<keyword evidence="2" id="KW-1185">Reference proteome</keyword>
<organism evidence="1 2">
    <name type="scientific">Alkalicoccobacillus plakortidis</name>
    <dbReference type="NCBI Taxonomy" id="444060"/>
    <lineage>
        <taxon>Bacteria</taxon>
        <taxon>Bacillati</taxon>
        <taxon>Bacillota</taxon>
        <taxon>Bacilli</taxon>
        <taxon>Bacillales</taxon>
        <taxon>Bacillaceae</taxon>
        <taxon>Alkalicoccobacillus</taxon>
    </lineage>
</organism>
<evidence type="ECO:0000313" key="2">
    <source>
        <dbReference type="Proteomes" id="UP000051061"/>
    </source>
</evidence>
<accession>A0A9D5I107</accession>
<name>A0A9D5I107_9BACI</name>
<evidence type="ECO:0000313" key="1">
    <source>
        <dbReference type="EMBL" id="KQL57127.1"/>
    </source>
</evidence>
<sequence>MNNKTIVERNIGVNTRTINQRNLIVLDQKRNLECLKEVLLEIGFVVESVEVDPRELHAPFVKFINHEKKAEKFNSLLSVMGLSNYRVTPRGKLRKLESILQSNQNRNGNRRTQNISRMAKVTPDDIKLLADLLKSKQRQITSYLSVLKDLEI</sequence>
<comment type="caution">
    <text evidence="1">The sequence shown here is derived from an EMBL/GenBank/DDBJ whole genome shotgun (WGS) entry which is preliminary data.</text>
</comment>
<proteinExistence type="predicted"/>
<dbReference type="AlphaFoldDB" id="A0A9D5I107"/>
<gene>
    <name evidence="1" type="ORF">AN965_10680</name>
</gene>
<reference evidence="1 2" key="1">
    <citation type="submission" date="2015-09" db="EMBL/GenBank/DDBJ databases">
        <title>Genome sequencing project for genomic taxonomy and phylogenomics of Bacillus-like bacteria.</title>
        <authorList>
            <person name="Liu B."/>
            <person name="Wang J."/>
            <person name="Zhu Y."/>
            <person name="Liu G."/>
            <person name="Chen Q."/>
            <person name="Chen Z."/>
            <person name="Lan J."/>
            <person name="Che J."/>
            <person name="Ge C."/>
            <person name="Shi H."/>
            <person name="Pan Z."/>
            <person name="Liu X."/>
        </authorList>
    </citation>
    <scope>NUCLEOTIDE SEQUENCE [LARGE SCALE GENOMIC DNA]</scope>
    <source>
        <strain evidence="1 2">DSM 19153</strain>
    </source>
</reference>
<dbReference type="Proteomes" id="UP000051061">
    <property type="component" value="Unassembled WGS sequence"/>
</dbReference>
<protein>
    <submittedName>
        <fullName evidence="1">Uncharacterized protein</fullName>
    </submittedName>
</protein>
<dbReference type="EMBL" id="LJJD01000021">
    <property type="protein sequence ID" value="KQL57127.1"/>
    <property type="molecule type" value="Genomic_DNA"/>
</dbReference>